<evidence type="ECO:0000313" key="1">
    <source>
        <dbReference type="EMBL" id="MFL9923058.1"/>
    </source>
</evidence>
<evidence type="ECO:0000313" key="2">
    <source>
        <dbReference type="Proteomes" id="UP001629246"/>
    </source>
</evidence>
<keyword evidence="2" id="KW-1185">Reference proteome</keyword>
<proteinExistence type="predicted"/>
<dbReference type="Pfam" id="PF10765">
    <property type="entry name" value="Phage_P22_NinX"/>
    <property type="match status" value="1"/>
</dbReference>
<dbReference type="EMBL" id="JAQQFM010000001">
    <property type="protein sequence ID" value="MFL9923058.1"/>
    <property type="molecule type" value="Genomic_DNA"/>
</dbReference>
<comment type="caution">
    <text evidence="1">The sequence shown here is derived from an EMBL/GenBank/DDBJ whole genome shotgun (WGS) entry which is preliminary data.</text>
</comment>
<gene>
    <name evidence="1" type="ORF">PQR62_02185</name>
</gene>
<dbReference type="RefSeq" id="WP_408154313.1">
    <property type="nucleotide sequence ID" value="NZ_JAQQFM010000001.1"/>
</dbReference>
<sequence length="201" mass="21963">MPTIYVNDLNGLHLDFWVAKAEDTDAVREGDACLINYTRSAAGTPVGERYSPTQDPDISVALIEKYQIEIFESNGRWVAELQGRDTPWGNGATQVEAALRAIVAARFGDTVEDAEIALPLQCFWLAFVAPGIEPEQFLGHAIIEARDMGAAIECARQMGMHPGSDVRVYAVNDSDADLIPSDLRNKLLSREEAARLGWGGD</sequence>
<organism evidence="1 2">
    <name type="scientific">Herbaspirillum lusitanum</name>
    <dbReference type="NCBI Taxonomy" id="213312"/>
    <lineage>
        <taxon>Bacteria</taxon>
        <taxon>Pseudomonadati</taxon>
        <taxon>Pseudomonadota</taxon>
        <taxon>Betaproteobacteria</taxon>
        <taxon>Burkholderiales</taxon>
        <taxon>Oxalobacteraceae</taxon>
        <taxon>Herbaspirillum</taxon>
    </lineage>
</organism>
<name>A0ABW9A2G4_9BURK</name>
<reference evidence="1 2" key="1">
    <citation type="journal article" date="2024" name="Chem. Sci.">
        <title>Discovery of megapolipeptins by genome mining of a Burkholderiales bacteria collection.</title>
        <authorList>
            <person name="Paulo B.S."/>
            <person name="Recchia M.J.J."/>
            <person name="Lee S."/>
            <person name="Fergusson C.H."/>
            <person name="Romanowski S.B."/>
            <person name="Hernandez A."/>
            <person name="Krull N."/>
            <person name="Liu D.Y."/>
            <person name="Cavanagh H."/>
            <person name="Bos A."/>
            <person name="Gray C.A."/>
            <person name="Murphy B.T."/>
            <person name="Linington R.G."/>
            <person name="Eustaquio A.S."/>
        </authorList>
    </citation>
    <scope>NUCLEOTIDE SEQUENCE [LARGE SCALE GENOMIC DNA]</scope>
    <source>
        <strain evidence="1 2">RL21-008-BIB-A</strain>
    </source>
</reference>
<dbReference type="InterPro" id="IPR019701">
    <property type="entry name" value="Phage_P22_NinX"/>
</dbReference>
<dbReference type="Proteomes" id="UP001629246">
    <property type="component" value="Unassembled WGS sequence"/>
</dbReference>
<accession>A0ABW9A2G4</accession>
<protein>
    <submittedName>
        <fullName evidence="1">DUF2591 family protein</fullName>
    </submittedName>
</protein>